<protein>
    <submittedName>
        <fullName evidence="9">ABC transporter permease subunit</fullName>
    </submittedName>
</protein>
<feature type="transmembrane region" description="Helical" evidence="7">
    <location>
        <begin position="168"/>
        <end position="191"/>
    </location>
</feature>
<dbReference type="SUPFAM" id="SSF161098">
    <property type="entry name" value="MetI-like"/>
    <property type="match status" value="1"/>
</dbReference>
<feature type="transmembrane region" description="Helical" evidence="7">
    <location>
        <begin position="124"/>
        <end position="143"/>
    </location>
</feature>
<reference evidence="10 11" key="1">
    <citation type="journal article" date="2019" name="Syst. Appl. Microbiol.">
        <title>Oenococcus sicerae sp. nov., isolated from French cider.</title>
        <authorList>
            <person name="Cousin F.J."/>
            <person name="Le Guellec R."/>
            <person name="Chagnot C."/>
            <person name="Goux D."/>
            <person name="Dalmasso M."/>
            <person name="Laplace J.M."/>
            <person name="Cretenet M."/>
        </authorList>
    </citation>
    <scope>NUCLEOTIDE SEQUENCE [LARGE SCALE GENOMIC DNA]</scope>
    <source>
        <strain evidence="10 11">UCMA 15228</strain>
    </source>
</reference>
<name>A0AAJ1R990_9LACO</name>
<reference evidence="9" key="2">
    <citation type="submission" date="2019-01" db="EMBL/GenBank/DDBJ databases">
        <title>Oenococcus sicerae UCMA17102.</title>
        <authorList>
            <person name="Cousin F.J."/>
            <person name="Le Guellec R."/>
            <person name="Cretenet M."/>
        </authorList>
    </citation>
    <scope>NUCLEOTIDE SEQUENCE</scope>
    <source>
        <strain evidence="9">UCMA17102</strain>
    </source>
</reference>
<keyword evidence="2 7" id="KW-0813">Transport</keyword>
<dbReference type="PROSITE" id="PS50928">
    <property type="entry name" value="ABC_TM1"/>
    <property type="match status" value="1"/>
</dbReference>
<organism evidence="9 12">
    <name type="scientific">Oenococcus sicerae</name>
    <dbReference type="NCBI Taxonomy" id="2203724"/>
    <lineage>
        <taxon>Bacteria</taxon>
        <taxon>Bacillati</taxon>
        <taxon>Bacillota</taxon>
        <taxon>Bacilli</taxon>
        <taxon>Lactobacillales</taxon>
        <taxon>Lactobacillaceae</taxon>
        <taxon>Oenococcus</taxon>
    </lineage>
</organism>
<dbReference type="Gene3D" id="1.10.3720.10">
    <property type="entry name" value="MetI-like"/>
    <property type="match status" value="1"/>
</dbReference>
<evidence type="ECO:0000256" key="4">
    <source>
        <dbReference type="ARBA" id="ARBA00022692"/>
    </source>
</evidence>
<evidence type="ECO:0000256" key="6">
    <source>
        <dbReference type="ARBA" id="ARBA00023136"/>
    </source>
</evidence>
<dbReference type="EMBL" id="SDWY01000003">
    <property type="protein sequence ID" value="MDN6900423.1"/>
    <property type="molecule type" value="Genomic_DNA"/>
</dbReference>
<dbReference type="GO" id="GO:0042918">
    <property type="term" value="P:alkanesulfonate transmembrane transport"/>
    <property type="evidence" value="ECO:0007669"/>
    <property type="project" value="UniProtKB-ARBA"/>
</dbReference>
<comment type="subcellular location">
    <subcellularLocation>
        <location evidence="1 7">Cell membrane</location>
        <topology evidence="1 7">Multi-pass membrane protein</topology>
    </subcellularLocation>
</comment>
<dbReference type="PANTHER" id="PTHR30151:SF38">
    <property type="entry name" value="ALIPHATIC SULFONATES TRANSPORT PERMEASE PROTEIN SSUC-RELATED"/>
    <property type="match status" value="1"/>
</dbReference>
<dbReference type="EMBL" id="CP029684">
    <property type="protein sequence ID" value="QAS69557.1"/>
    <property type="molecule type" value="Genomic_DNA"/>
</dbReference>
<reference evidence="10" key="3">
    <citation type="submission" date="2020-01" db="EMBL/GenBank/DDBJ databases">
        <authorList>
            <person name="Cousin F.J."/>
            <person name="Le Guellec R."/>
            <person name="Cretenet M."/>
        </authorList>
    </citation>
    <scope>NUCLEOTIDE SEQUENCE</scope>
    <source>
        <strain evidence="10">UCMA 15228</strain>
    </source>
</reference>
<dbReference type="GO" id="GO:0005886">
    <property type="term" value="C:plasma membrane"/>
    <property type="evidence" value="ECO:0007669"/>
    <property type="project" value="UniProtKB-SubCell"/>
</dbReference>
<evidence type="ECO:0000259" key="8">
    <source>
        <dbReference type="PROSITE" id="PS50928"/>
    </source>
</evidence>
<dbReference type="Proteomes" id="UP000286907">
    <property type="component" value="Chromosome"/>
</dbReference>
<evidence type="ECO:0000313" key="9">
    <source>
        <dbReference type="EMBL" id="MDN6900423.1"/>
    </source>
</evidence>
<feature type="transmembrane region" description="Helical" evidence="7">
    <location>
        <begin position="62"/>
        <end position="81"/>
    </location>
</feature>
<proteinExistence type="inferred from homology"/>
<evidence type="ECO:0000256" key="3">
    <source>
        <dbReference type="ARBA" id="ARBA00022475"/>
    </source>
</evidence>
<dbReference type="InterPro" id="IPR000515">
    <property type="entry name" value="MetI-like"/>
</dbReference>
<evidence type="ECO:0000313" key="12">
    <source>
        <dbReference type="Proteomes" id="UP001167919"/>
    </source>
</evidence>
<evidence type="ECO:0000256" key="5">
    <source>
        <dbReference type="ARBA" id="ARBA00022989"/>
    </source>
</evidence>
<accession>A0AAJ1R990</accession>
<keyword evidence="6 7" id="KW-0472">Membrane</keyword>
<keyword evidence="3" id="KW-1003">Cell membrane</keyword>
<keyword evidence="5 7" id="KW-1133">Transmembrane helix</keyword>
<evidence type="ECO:0000256" key="2">
    <source>
        <dbReference type="ARBA" id="ARBA00022448"/>
    </source>
</evidence>
<keyword evidence="11" id="KW-1185">Reference proteome</keyword>
<dbReference type="AlphaFoldDB" id="A0AAJ1R990"/>
<dbReference type="RefSeq" id="WP_128685769.1">
    <property type="nucleotide sequence ID" value="NZ_CP029684.2"/>
</dbReference>
<evidence type="ECO:0000256" key="7">
    <source>
        <dbReference type="RuleBase" id="RU363032"/>
    </source>
</evidence>
<sequence>MKKFLFKFIPWLIPIIVVLVWQLSANAGWLKEAILPSPIQVIEKTIQLWNSGKLEKNIAVSLYRATAGLLLGGSIGFLLGLANGLSKISRSISNSTIQMVRNIPHLALVPLFILWFGIGEPAKILLVALGTMFPIYVNTYSGIKDVDPDLIEMGHVYQFSNWQLFKEIIFPAALPSVLVGLRYALGIMWTTLIVSEQVNAKSGLGYMAMNAQQFADTKTIVLVVIIYAILGKLSDSIAKFLEDDLLTWRQREVIA</sequence>
<gene>
    <name evidence="10" type="ORF">DLJ48_02970</name>
    <name evidence="9" type="ORF">EVC35_05315</name>
</gene>
<dbReference type="FunFam" id="1.10.3720.10:FF:000003">
    <property type="entry name" value="Aliphatic sulfonate ABC transporter permease"/>
    <property type="match status" value="1"/>
</dbReference>
<evidence type="ECO:0000313" key="11">
    <source>
        <dbReference type="Proteomes" id="UP000286907"/>
    </source>
</evidence>
<comment type="similarity">
    <text evidence="7">Belongs to the binding-protein-dependent transport system permease family.</text>
</comment>
<dbReference type="Proteomes" id="UP001167919">
    <property type="component" value="Unassembled WGS sequence"/>
</dbReference>
<feature type="transmembrane region" description="Helical" evidence="7">
    <location>
        <begin position="211"/>
        <end position="230"/>
    </location>
</feature>
<feature type="domain" description="ABC transmembrane type-1" evidence="8">
    <location>
        <begin position="58"/>
        <end position="238"/>
    </location>
</feature>
<evidence type="ECO:0000256" key="1">
    <source>
        <dbReference type="ARBA" id="ARBA00004651"/>
    </source>
</evidence>
<dbReference type="Pfam" id="PF00528">
    <property type="entry name" value="BPD_transp_1"/>
    <property type="match status" value="1"/>
</dbReference>
<dbReference type="PANTHER" id="PTHR30151">
    <property type="entry name" value="ALKANE SULFONATE ABC TRANSPORTER-RELATED, MEMBRANE SUBUNIT"/>
    <property type="match status" value="1"/>
</dbReference>
<feature type="transmembrane region" description="Helical" evidence="7">
    <location>
        <begin position="102"/>
        <end position="118"/>
    </location>
</feature>
<evidence type="ECO:0000313" key="10">
    <source>
        <dbReference type="EMBL" id="QAS69557.1"/>
    </source>
</evidence>
<keyword evidence="4 7" id="KW-0812">Transmembrane</keyword>
<dbReference type="CDD" id="cd06261">
    <property type="entry name" value="TM_PBP2"/>
    <property type="match status" value="1"/>
</dbReference>
<dbReference type="InterPro" id="IPR035906">
    <property type="entry name" value="MetI-like_sf"/>
</dbReference>